<gene>
    <name evidence="4" type="ORF">UR89_C0042G0002</name>
</gene>
<dbReference type="SUPFAM" id="SSF101960">
    <property type="entry name" value="Stabilizer of iron transporter SufD"/>
    <property type="match status" value="1"/>
</dbReference>
<dbReference type="PATRIC" id="fig|1618479.3.peg.586"/>
<dbReference type="AlphaFoldDB" id="A0A0G0CVA4"/>
<comment type="similarity">
    <text evidence="1">Belongs to the iron-sulfur cluster assembly SufBD family.</text>
</comment>
<dbReference type="GO" id="GO:0016226">
    <property type="term" value="P:iron-sulfur cluster assembly"/>
    <property type="evidence" value="ECO:0007669"/>
    <property type="project" value="InterPro"/>
</dbReference>
<proteinExistence type="inferred from homology"/>
<dbReference type="EMBL" id="LBQX01000042">
    <property type="protein sequence ID" value="KKP85769.1"/>
    <property type="molecule type" value="Genomic_DNA"/>
</dbReference>
<comment type="caution">
    <text evidence="4">The sequence shown here is derived from an EMBL/GenBank/DDBJ whole genome shotgun (WGS) entry which is preliminary data.</text>
</comment>
<evidence type="ECO:0000313" key="5">
    <source>
        <dbReference type="Proteomes" id="UP000034536"/>
    </source>
</evidence>
<sequence>MIHMAPNTTSRIISKSISGGGGRTSYRGLVQVLPGAKNSKVYVSCDALILDEESRSDTYPSMKINENEVDIQHEATVEKLGEEKLFYLQSRRISKSDAEGLLVNGFIEPVVKEIPLEYSIELNRLINLEMAGSVG</sequence>
<dbReference type="Pfam" id="PF01458">
    <property type="entry name" value="SUFBD_core"/>
    <property type="match status" value="1"/>
</dbReference>
<evidence type="ECO:0000313" key="4">
    <source>
        <dbReference type="EMBL" id="KKP85769.1"/>
    </source>
</evidence>
<dbReference type="InterPro" id="IPR037284">
    <property type="entry name" value="SUF_FeS_clus_asmbl_SufBD_sf"/>
</dbReference>
<feature type="region of interest" description="Disordered" evidence="2">
    <location>
        <begin position="1"/>
        <end position="21"/>
    </location>
</feature>
<evidence type="ECO:0000256" key="2">
    <source>
        <dbReference type="SAM" id="MobiDB-lite"/>
    </source>
</evidence>
<feature type="compositionally biased region" description="Low complexity" evidence="2">
    <location>
        <begin position="8"/>
        <end position="17"/>
    </location>
</feature>
<dbReference type="PANTHER" id="PTHR30508">
    <property type="entry name" value="FES CLUSTER ASSEMBLY PROTEIN SUF"/>
    <property type="match status" value="1"/>
</dbReference>
<name>A0A0G0CVA4_9BACT</name>
<evidence type="ECO:0000259" key="3">
    <source>
        <dbReference type="Pfam" id="PF01458"/>
    </source>
</evidence>
<feature type="domain" description="SUF system FeS cluster assembly SufBD core" evidence="3">
    <location>
        <begin position="1"/>
        <end position="106"/>
    </location>
</feature>
<dbReference type="InterPro" id="IPR055346">
    <property type="entry name" value="Fe-S_cluster_assembly_SufBD"/>
</dbReference>
<dbReference type="InterPro" id="IPR000825">
    <property type="entry name" value="SUF_FeS_clus_asmbl_SufBD_core"/>
</dbReference>
<evidence type="ECO:0000256" key="1">
    <source>
        <dbReference type="ARBA" id="ARBA00043967"/>
    </source>
</evidence>
<dbReference type="PANTHER" id="PTHR30508:SF1">
    <property type="entry name" value="UPF0051 PROTEIN ABCI8, CHLOROPLASTIC-RELATED"/>
    <property type="match status" value="1"/>
</dbReference>
<organism evidence="4 5">
    <name type="scientific">Candidatus Roizmanbacteria bacterium GW2011_GWA2_35_8</name>
    <dbReference type="NCBI Taxonomy" id="1618479"/>
    <lineage>
        <taxon>Bacteria</taxon>
        <taxon>Candidatus Roizmaniibacteriota</taxon>
    </lineage>
</organism>
<protein>
    <submittedName>
        <fullName evidence="4">FeS assembly protein SufB</fullName>
    </submittedName>
</protein>
<reference evidence="4 5" key="1">
    <citation type="journal article" date="2015" name="Nature">
        <title>rRNA introns, odd ribosomes, and small enigmatic genomes across a large radiation of phyla.</title>
        <authorList>
            <person name="Brown C.T."/>
            <person name="Hug L.A."/>
            <person name="Thomas B.C."/>
            <person name="Sharon I."/>
            <person name="Castelle C.J."/>
            <person name="Singh A."/>
            <person name="Wilkins M.J."/>
            <person name="Williams K.H."/>
            <person name="Banfield J.F."/>
        </authorList>
    </citation>
    <scope>NUCLEOTIDE SEQUENCE [LARGE SCALE GENOMIC DNA]</scope>
</reference>
<accession>A0A0G0CVA4</accession>
<dbReference type="Proteomes" id="UP000034536">
    <property type="component" value="Unassembled WGS sequence"/>
</dbReference>